<keyword evidence="1" id="KW-0472">Membrane</keyword>
<feature type="transmembrane region" description="Helical" evidence="1">
    <location>
        <begin position="107"/>
        <end position="124"/>
    </location>
</feature>
<dbReference type="AlphaFoldDB" id="A0A1J7C7C0"/>
<organism evidence="2 3">
    <name type="scientific">Mangrovactinospora gilvigrisea</name>
    <dbReference type="NCBI Taxonomy" id="1428644"/>
    <lineage>
        <taxon>Bacteria</taxon>
        <taxon>Bacillati</taxon>
        <taxon>Actinomycetota</taxon>
        <taxon>Actinomycetes</taxon>
        <taxon>Kitasatosporales</taxon>
        <taxon>Streptomycetaceae</taxon>
        <taxon>Mangrovactinospora</taxon>
    </lineage>
</organism>
<dbReference type="EMBL" id="MLCF01000145">
    <property type="protein sequence ID" value="OIV35546.1"/>
    <property type="molecule type" value="Genomic_DNA"/>
</dbReference>
<gene>
    <name evidence="2" type="ORF">BIV57_21015</name>
</gene>
<feature type="transmembrane region" description="Helical" evidence="1">
    <location>
        <begin position="12"/>
        <end position="40"/>
    </location>
</feature>
<evidence type="ECO:0000313" key="2">
    <source>
        <dbReference type="EMBL" id="OIV35546.1"/>
    </source>
</evidence>
<protein>
    <recommendedName>
        <fullName evidence="4">Integral membrane protein</fullName>
    </recommendedName>
</protein>
<keyword evidence="3" id="KW-1185">Reference proteome</keyword>
<proteinExistence type="predicted"/>
<sequence>MYSTATTAGRRTAVLLRVAVALQTACVMGQAVSIGIVFATDHGMAVHHTGSYVAYAAGMLNVLASVLVWRPGGGSTRWIRHSTAFLALASVQVVLGIHHVVGWHVPLGVLLFGMSVVQGALLWADRRS</sequence>
<accession>A0A1J7C7C0</accession>
<dbReference type="RefSeq" id="WP_071658500.1">
    <property type="nucleotide sequence ID" value="NZ_MLCF01000145.1"/>
</dbReference>
<evidence type="ECO:0000256" key="1">
    <source>
        <dbReference type="SAM" id="Phobius"/>
    </source>
</evidence>
<dbReference type="Proteomes" id="UP000243342">
    <property type="component" value="Unassembled WGS sequence"/>
</dbReference>
<keyword evidence="1" id="KW-1133">Transmembrane helix</keyword>
<evidence type="ECO:0000313" key="3">
    <source>
        <dbReference type="Proteomes" id="UP000243342"/>
    </source>
</evidence>
<evidence type="ECO:0008006" key="4">
    <source>
        <dbReference type="Google" id="ProtNLM"/>
    </source>
</evidence>
<name>A0A1J7C7C0_9ACTN</name>
<dbReference type="OrthoDB" id="3697516at2"/>
<comment type="caution">
    <text evidence="2">The sequence shown here is derived from an EMBL/GenBank/DDBJ whole genome shotgun (WGS) entry which is preliminary data.</text>
</comment>
<feature type="transmembrane region" description="Helical" evidence="1">
    <location>
        <begin position="52"/>
        <end position="70"/>
    </location>
</feature>
<keyword evidence="1" id="KW-0812">Transmembrane</keyword>
<reference evidence="2 3" key="1">
    <citation type="submission" date="2016-10" db="EMBL/GenBank/DDBJ databases">
        <title>Genome sequence of Streptomyces gilvigriseus MUSC 26.</title>
        <authorList>
            <person name="Lee L.-H."/>
            <person name="Ser H.-L."/>
        </authorList>
    </citation>
    <scope>NUCLEOTIDE SEQUENCE [LARGE SCALE GENOMIC DNA]</scope>
    <source>
        <strain evidence="2 3">MUSC 26</strain>
    </source>
</reference>
<feature type="transmembrane region" description="Helical" evidence="1">
    <location>
        <begin position="82"/>
        <end position="101"/>
    </location>
</feature>